<keyword evidence="1" id="KW-0479">Metal-binding</keyword>
<evidence type="ECO:0000256" key="4">
    <source>
        <dbReference type="ARBA" id="ARBA00022833"/>
    </source>
</evidence>
<feature type="compositionally biased region" description="Polar residues" evidence="6">
    <location>
        <begin position="139"/>
        <end position="150"/>
    </location>
</feature>
<keyword evidence="3 5" id="KW-0863">Zinc-finger</keyword>
<gene>
    <name evidence="9" type="primary">LOC110990314</name>
</gene>
<dbReference type="PANTHER" id="PTHR14677:SF20">
    <property type="entry name" value="ZINC FINGER AN1-TYPE CONTAINING 2A-RELATED"/>
    <property type="match status" value="1"/>
</dbReference>
<dbReference type="InterPro" id="IPR000058">
    <property type="entry name" value="Znf_AN1"/>
</dbReference>
<dbReference type="PROSITE" id="PS51039">
    <property type="entry name" value="ZF_AN1"/>
    <property type="match status" value="1"/>
</dbReference>
<dbReference type="Pfam" id="PF25403">
    <property type="entry name" value="zf-C2H2_ZFAND2"/>
    <property type="match status" value="1"/>
</dbReference>
<dbReference type="OMA" id="VICNQCH"/>
<evidence type="ECO:0000313" key="8">
    <source>
        <dbReference type="Proteomes" id="UP000694845"/>
    </source>
</evidence>
<dbReference type="RefSeq" id="XP_022110932.1">
    <property type="nucleotide sequence ID" value="XM_022255240.1"/>
</dbReference>
<dbReference type="Pfam" id="PF01428">
    <property type="entry name" value="zf-AN1"/>
    <property type="match status" value="1"/>
</dbReference>
<feature type="compositionally biased region" description="Basic and acidic residues" evidence="6">
    <location>
        <begin position="162"/>
        <end position="172"/>
    </location>
</feature>
<feature type="region of interest" description="Disordered" evidence="6">
    <location>
        <begin position="139"/>
        <end position="172"/>
    </location>
</feature>
<dbReference type="GO" id="GO:0008270">
    <property type="term" value="F:zinc ion binding"/>
    <property type="evidence" value="ECO:0007669"/>
    <property type="project" value="UniProtKB-KW"/>
</dbReference>
<sequence>MTLPSDDPAAHRVTVCRLPWVPPFCPPGGAHSEAGPVNSLPDVQVPVCPLCNKPIPVKRGEPPDIQVSQHIDSDCQSDPAKEKRRVFSNKCSLKGCKQKELVPVLCSSCQRNFCLRHRHTADHDCKGFQGSGRIISKQGSAAINRASSHGATGGSAEPQKATSDKNLDRGRGERFVGSHASQMHQHGTTQPSTVFQAALSEDEAMTRAIHMSLTEQQPGKSSPDLHVHQDQEAMDLALARALQESEREEQQRRRQEQQRAGQQQTSDASRCHVA</sequence>
<feature type="compositionally biased region" description="Basic and acidic residues" evidence="6">
    <location>
        <begin position="243"/>
        <end position="257"/>
    </location>
</feature>
<dbReference type="FunFam" id="4.10.1110.10:FF:000004">
    <property type="entry name" value="AN1-type zinc finger protein 2B isoform X1"/>
    <property type="match status" value="1"/>
</dbReference>
<evidence type="ECO:0000256" key="1">
    <source>
        <dbReference type="ARBA" id="ARBA00022723"/>
    </source>
</evidence>
<dbReference type="CTD" id="130617"/>
<evidence type="ECO:0000313" key="9">
    <source>
        <dbReference type="RefSeq" id="XP_022110932.1"/>
    </source>
</evidence>
<dbReference type="AlphaFoldDB" id="A0A8B8A0Q3"/>
<evidence type="ECO:0000256" key="3">
    <source>
        <dbReference type="ARBA" id="ARBA00022771"/>
    </source>
</evidence>
<evidence type="ECO:0000256" key="5">
    <source>
        <dbReference type="PROSITE-ProRule" id="PRU00449"/>
    </source>
</evidence>
<reference evidence="9" key="1">
    <citation type="submission" date="2025-08" db="UniProtKB">
        <authorList>
            <consortium name="RefSeq"/>
        </authorList>
    </citation>
    <scope>IDENTIFICATION</scope>
</reference>
<dbReference type="Gene3D" id="4.10.1110.10">
    <property type="entry name" value="AN1-like Zinc finger"/>
    <property type="match status" value="1"/>
</dbReference>
<dbReference type="InterPro" id="IPR057357">
    <property type="entry name" value="Znf-C2H2_ZFAND2A/B"/>
</dbReference>
<protein>
    <submittedName>
        <fullName evidence="9">AN1-type zinc finger protein 2B-like</fullName>
    </submittedName>
</protein>
<dbReference type="GeneID" id="110990314"/>
<dbReference type="OrthoDB" id="431929at2759"/>
<organism evidence="8 9">
    <name type="scientific">Acanthaster planci</name>
    <name type="common">Crown-of-thorns starfish</name>
    <dbReference type="NCBI Taxonomy" id="133434"/>
    <lineage>
        <taxon>Eukaryota</taxon>
        <taxon>Metazoa</taxon>
        <taxon>Echinodermata</taxon>
        <taxon>Eleutherozoa</taxon>
        <taxon>Asterozoa</taxon>
        <taxon>Asteroidea</taxon>
        <taxon>Valvatacea</taxon>
        <taxon>Valvatida</taxon>
        <taxon>Acanthasteridae</taxon>
        <taxon>Acanthaster</taxon>
    </lineage>
</organism>
<dbReference type="InterPro" id="IPR035896">
    <property type="entry name" value="AN1-like_Znf"/>
</dbReference>
<proteinExistence type="predicted"/>
<feature type="region of interest" description="Disordered" evidence="6">
    <location>
        <begin position="214"/>
        <end position="274"/>
    </location>
</feature>
<dbReference type="SUPFAM" id="SSF118310">
    <property type="entry name" value="AN1-like Zinc finger"/>
    <property type="match status" value="1"/>
</dbReference>
<dbReference type="KEGG" id="aplc:110990314"/>
<dbReference type="Proteomes" id="UP000694845">
    <property type="component" value="Unplaced"/>
</dbReference>
<dbReference type="GO" id="GO:0045047">
    <property type="term" value="P:protein targeting to ER"/>
    <property type="evidence" value="ECO:0007669"/>
    <property type="project" value="TreeGrafter"/>
</dbReference>
<accession>A0A8B8A0Q3</accession>
<keyword evidence="8" id="KW-1185">Reference proteome</keyword>
<dbReference type="PANTHER" id="PTHR14677">
    <property type="entry name" value="ARSENITE INDUCUBLE RNA ASSOCIATED PROTEIN AIP-1-RELATED"/>
    <property type="match status" value="1"/>
</dbReference>
<dbReference type="SMART" id="SM00154">
    <property type="entry name" value="ZnF_AN1"/>
    <property type="match status" value="1"/>
</dbReference>
<keyword evidence="2" id="KW-0677">Repeat</keyword>
<dbReference type="GO" id="GO:0043161">
    <property type="term" value="P:proteasome-mediated ubiquitin-dependent protein catabolic process"/>
    <property type="evidence" value="ECO:0007669"/>
    <property type="project" value="TreeGrafter"/>
</dbReference>
<feature type="domain" description="AN1-type" evidence="7">
    <location>
        <begin position="85"/>
        <end position="133"/>
    </location>
</feature>
<evidence type="ECO:0000256" key="2">
    <source>
        <dbReference type="ARBA" id="ARBA00022737"/>
    </source>
</evidence>
<evidence type="ECO:0000256" key="6">
    <source>
        <dbReference type="SAM" id="MobiDB-lite"/>
    </source>
</evidence>
<dbReference type="GO" id="GO:0005783">
    <property type="term" value="C:endoplasmic reticulum"/>
    <property type="evidence" value="ECO:0007669"/>
    <property type="project" value="TreeGrafter"/>
</dbReference>
<keyword evidence="4" id="KW-0862">Zinc</keyword>
<name>A0A8B8A0Q3_ACAPL</name>
<evidence type="ECO:0000259" key="7">
    <source>
        <dbReference type="PROSITE" id="PS51039"/>
    </source>
</evidence>